<dbReference type="Proteomes" id="UP000828048">
    <property type="component" value="Chromosome 2"/>
</dbReference>
<accession>A0ACB7X2B0</accession>
<evidence type="ECO:0000313" key="2">
    <source>
        <dbReference type="Proteomes" id="UP000828048"/>
    </source>
</evidence>
<evidence type="ECO:0000313" key="1">
    <source>
        <dbReference type="EMBL" id="KAH7834813.1"/>
    </source>
</evidence>
<proteinExistence type="predicted"/>
<organism evidence="1 2">
    <name type="scientific">Vaccinium darrowii</name>
    <dbReference type="NCBI Taxonomy" id="229202"/>
    <lineage>
        <taxon>Eukaryota</taxon>
        <taxon>Viridiplantae</taxon>
        <taxon>Streptophyta</taxon>
        <taxon>Embryophyta</taxon>
        <taxon>Tracheophyta</taxon>
        <taxon>Spermatophyta</taxon>
        <taxon>Magnoliopsida</taxon>
        <taxon>eudicotyledons</taxon>
        <taxon>Gunneridae</taxon>
        <taxon>Pentapetalae</taxon>
        <taxon>asterids</taxon>
        <taxon>Ericales</taxon>
        <taxon>Ericaceae</taxon>
        <taxon>Vaccinioideae</taxon>
        <taxon>Vaccinieae</taxon>
        <taxon>Vaccinium</taxon>
    </lineage>
</organism>
<gene>
    <name evidence="1" type="ORF">Vadar_019961</name>
</gene>
<name>A0ACB7X2B0_9ERIC</name>
<dbReference type="EMBL" id="CM037152">
    <property type="protein sequence ID" value="KAH7834813.1"/>
    <property type="molecule type" value="Genomic_DNA"/>
</dbReference>
<comment type="caution">
    <text evidence="1">The sequence shown here is derived from an EMBL/GenBank/DDBJ whole genome shotgun (WGS) entry which is preliminary data.</text>
</comment>
<keyword evidence="2" id="KW-1185">Reference proteome</keyword>
<sequence>MTHDIIVCVVDLVACCLEANNPRKHIKLETGVMTQVQSSSRSCTIAFDGASKGNPGQAGAGVVLRADDGRMICKLREGLGIATCNAAEYRALILGMKYALMKGFTNIRVLGDSKLVCMQIQGLWKVRHLNMSDLYEEAKKLKDRFLSFEISHVLRANHLSGSTILKGDVQGLQYMETHPNNLGNPVPEAYEEVL</sequence>
<reference evidence="1 2" key="1">
    <citation type="journal article" date="2021" name="Hortic Res">
        <title>High-quality reference genome and annotation aids understanding of berry development for evergreen blueberry (Vaccinium darrowii).</title>
        <authorList>
            <person name="Yu J."/>
            <person name="Hulse-Kemp A.M."/>
            <person name="Babiker E."/>
            <person name="Staton M."/>
        </authorList>
    </citation>
    <scope>NUCLEOTIDE SEQUENCE [LARGE SCALE GENOMIC DNA]</scope>
    <source>
        <strain evidence="2">cv. NJ 8807/NJ 8810</strain>
        <tissue evidence="1">Young leaf</tissue>
    </source>
</reference>
<protein>
    <submittedName>
        <fullName evidence="1">Uncharacterized protein</fullName>
    </submittedName>
</protein>